<sequence>MHHFAYVDGALHAEGVPLARIAEEVGTPTYVYSRATLTRHFRVFDEAFAGVEHLICYAVKALSNQAVLTTLAKLGTGMDVVSGGELKRALAAGCPADRVTFSGVGKTAEELALAVDAGILCFNVESEPELRLLSEIAAASGATAHVALRVNPDVDAKSHAKISTGSSETKFGVPIARARDVYAEAARLPGLKVSGVDMHIGSQITELAPFDQAIGRLVEFVTELRQDGHAIDHVDVGGGLGIPYRDSNAAPPLPADYAEMVKRRTHGIEAKLIFEPGRLIVGNAGVLLTRVIYVKEVENKTFVIVDAGMNDLIRPTLYDAHHEIWPVRRPAEHAPRIRADVVGPVCETGDYLALDRDIAALKAGDLVCVMSAGAYGATQSSTYNSRPLVAEAMVDGDRMAVIRPRPSVEELIALDRVPDWLA</sequence>
<evidence type="ECO:0000313" key="11">
    <source>
        <dbReference type="Proteomes" id="UP001181622"/>
    </source>
</evidence>
<dbReference type="Gene3D" id="2.40.37.10">
    <property type="entry name" value="Lyase, Ornithine Decarboxylase, Chain A, domain 1"/>
    <property type="match status" value="1"/>
</dbReference>
<dbReference type="Pfam" id="PF00278">
    <property type="entry name" value="Orn_DAP_Arg_deC"/>
    <property type="match status" value="1"/>
</dbReference>
<keyword evidence="11" id="KW-1185">Reference proteome</keyword>
<dbReference type="PRINTS" id="PR01179">
    <property type="entry name" value="ODADCRBXLASE"/>
</dbReference>
<dbReference type="InterPro" id="IPR022643">
    <property type="entry name" value="De-COase2_C"/>
</dbReference>
<comment type="pathway">
    <text evidence="5 7">Amino-acid biosynthesis; L-lysine biosynthesis via DAP pathway; L-lysine from DL-2,6-diaminopimelate: step 1/1.</text>
</comment>
<dbReference type="EMBL" id="JADBEO010000039">
    <property type="protein sequence ID" value="MDR4308076.1"/>
    <property type="molecule type" value="Genomic_DNA"/>
</dbReference>
<comment type="function">
    <text evidence="5">Specifically catalyzes the decarboxylation of meso-diaminopimelate (meso-DAP) to L-lysine.</text>
</comment>
<feature type="binding site" evidence="5">
    <location>
        <position position="375"/>
    </location>
    <ligand>
        <name>pyridoxal 5'-phosphate</name>
        <dbReference type="ChEBI" id="CHEBI:597326"/>
    </ligand>
</feature>
<dbReference type="InterPro" id="IPR022644">
    <property type="entry name" value="De-COase2_N"/>
</dbReference>
<dbReference type="PROSITE" id="PS00879">
    <property type="entry name" value="ODR_DC_2_2"/>
    <property type="match status" value="1"/>
</dbReference>
<evidence type="ECO:0000256" key="4">
    <source>
        <dbReference type="ARBA" id="ARBA00023239"/>
    </source>
</evidence>
<evidence type="ECO:0000256" key="5">
    <source>
        <dbReference type="HAMAP-Rule" id="MF_02120"/>
    </source>
</evidence>
<feature type="binding site" evidence="5">
    <location>
        <position position="375"/>
    </location>
    <ligand>
        <name>substrate</name>
    </ligand>
</feature>
<evidence type="ECO:0000256" key="3">
    <source>
        <dbReference type="ARBA" id="ARBA00022898"/>
    </source>
</evidence>
<dbReference type="HAMAP" id="MF_02120">
    <property type="entry name" value="LysA"/>
    <property type="match status" value="1"/>
</dbReference>
<feature type="binding site" evidence="5">
    <location>
        <position position="278"/>
    </location>
    <ligand>
        <name>substrate</name>
    </ligand>
</feature>
<protein>
    <recommendedName>
        <fullName evidence="5 6">Diaminopimelate decarboxylase</fullName>
        <shortName evidence="5">DAP decarboxylase</shortName>
        <shortName evidence="5">DAPDC</shortName>
        <ecNumber evidence="5 6">4.1.1.20</ecNumber>
    </recommendedName>
</protein>
<dbReference type="GO" id="GO:0008836">
    <property type="term" value="F:diaminopimelate decarboxylase activity"/>
    <property type="evidence" value="ECO:0007669"/>
    <property type="project" value="UniProtKB-EC"/>
</dbReference>
<dbReference type="PROSITE" id="PS00878">
    <property type="entry name" value="ODR_DC_2_1"/>
    <property type="match status" value="1"/>
</dbReference>
<comment type="cofactor">
    <cofactor evidence="1 5 7">
        <name>pyridoxal 5'-phosphate</name>
        <dbReference type="ChEBI" id="CHEBI:597326"/>
    </cofactor>
</comment>
<evidence type="ECO:0000259" key="9">
    <source>
        <dbReference type="Pfam" id="PF02784"/>
    </source>
</evidence>
<feature type="modified residue" description="N6-(pyridoxal phosphate)lysine" evidence="5">
    <location>
        <position position="60"/>
    </location>
</feature>
<keyword evidence="3 5" id="KW-0663">Pyridoxal phosphate</keyword>
<dbReference type="InterPro" id="IPR029066">
    <property type="entry name" value="PLP-binding_barrel"/>
</dbReference>
<dbReference type="Proteomes" id="UP001181622">
    <property type="component" value="Unassembled WGS sequence"/>
</dbReference>
<gene>
    <name evidence="5 10" type="primary">lysA</name>
    <name evidence="10" type="ORF">IHQ68_15760</name>
</gene>
<dbReference type="SUPFAM" id="SSF50621">
    <property type="entry name" value="Alanine racemase C-terminal domain-like"/>
    <property type="match status" value="1"/>
</dbReference>
<dbReference type="InterPro" id="IPR022653">
    <property type="entry name" value="De-COase2_pyr-phos_BS"/>
</dbReference>
<feature type="domain" description="Orn/DAP/Arg decarboxylase 2 C-terminal" evidence="8">
    <location>
        <begin position="30"/>
        <end position="373"/>
    </location>
</feature>
<dbReference type="SUPFAM" id="SSF51419">
    <property type="entry name" value="PLP-binding barrel"/>
    <property type="match status" value="1"/>
</dbReference>
<dbReference type="PANTHER" id="PTHR43727:SF2">
    <property type="entry name" value="GROUP IV DECARBOXYLASE"/>
    <property type="match status" value="1"/>
</dbReference>
<name>A0ABU1DJ30_9HYPH</name>
<reference evidence="10" key="1">
    <citation type="submission" date="2020-10" db="EMBL/GenBank/DDBJ databases">
        <authorList>
            <person name="Abbas A."/>
            <person name="Razzaq R."/>
            <person name="Waqas M."/>
            <person name="Abbas N."/>
            <person name="Nielsen T.K."/>
            <person name="Hansen L.H."/>
            <person name="Hussain S."/>
            <person name="Shahid M."/>
        </authorList>
    </citation>
    <scope>NUCLEOTIDE SEQUENCE</scope>
    <source>
        <strain evidence="10">S14</strain>
    </source>
</reference>
<dbReference type="InterPro" id="IPR022657">
    <property type="entry name" value="De-COase2_CS"/>
</dbReference>
<feature type="binding site" evidence="5">
    <location>
        <begin position="275"/>
        <end position="278"/>
    </location>
    <ligand>
        <name>pyridoxal 5'-phosphate</name>
        <dbReference type="ChEBI" id="CHEBI:597326"/>
    </ligand>
</feature>
<keyword evidence="5 7" id="KW-0457">Lysine biosynthesis</keyword>
<evidence type="ECO:0000256" key="6">
    <source>
        <dbReference type="NCBIfam" id="TIGR01048"/>
    </source>
</evidence>
<comment type="caution">
    <text evidence="10">The sequence shown here is derived from an EMBL/GenBank/DDBJ whole genome shotgun (WGS) entry which is preliminary data.</text>
</comment>
<comment type="similarity">
    <text evidence="5">Belongs to the Orn/Lys/Arg decarboxylase class-II family. LysA subfamily.</text>
</comment>
<keyword evidence="2 5" id="KW-0210">Decarboxylase</keyword>
<organism evidence="10 11">
    <name type="scientific">Chelatococcus sambhunathii</name>
    <dbReference type="NCBI Taxonomy" id="363953"/>
    <lineage>
        <taxon>Bacteria</taxon>
        <taxon>Pseudomonadati</taxon>
        <taxon>Pseudomonadota</taxon>
        <taxon>Alphaproteobacteria</taxon>
        <taxon>Hyphomicrobiales</taxon>
        <taxon>Chelatococcaceae</taxon>
        <taxon>Chelatococcus</taxon>
    </lineage>
</organism>
<keyword evidence="4 5" id="KW-0456">Lyase</keyword>
<feature type="domain" description="Orn/DAP/Arg decarboxylase 2 N-terminal" evidence="9">
    <location>
        <begin position="35"/>
        <end position="281"/>
    </location>
</feature>
<dbReference type="InterPro" id="IPR000183">
    <property type="entry name" value="Orn/DAP/Arg_de-COase"/>
</dbReference>
<feature type="binding site" evidence="5">
    <location>
        <position position="318"/>
    </location>
    <ligand>
        <name>substrate</name>
    </ligand>
</feature>
<keyword evidence="5" id="KW-0028">Amino-acid biosynthesis</keyword>
<feature type="binding site" evidence="5">
    <location>
        <position position="314"/>
    </location>
    <ligand>
        <name>substrate</name>
    </ligand>
</feature>
<dbReference type="Gene3D" id="3.20.20.10">
    <property type="entry name" value="Alanine racemase"/>
    <property type="match status" value="1"/>
</dbReference>
<dbReference type="NCBIfam" id="TIGR01048">
    <property type="entry name" value="lysA"/>
    <property type="match status" value="1"/>
</dbReference>
<evidence type="ECO:0000256" key="1">
    <source>
        <dbReference type="ARBA" id="ARBA00001933"/>
    </source>
</evidence>
<feature type="binding site" evidence="5">
    <location>
        <position position="239"/>
    </location>
    <ligand>
        <name>pyridoxal 5'-phosphate</name>
        <dbReference type="ChEBI" id="CHEBI:597326"/>
    </ligand>
</feature>
<comment type="catalytic activity">
    <reaction evidence="5 7">
        <text>meso-2,6-diaminopimelate + H(+) = L-lysine + CO2</text>
        <dbReference type="Rhea" id="RHEA:15101"/>
        <dbReference type="ChEBI" id="CHEBI:15378"/>
        <dbReference type="ChEBI" id="CHEBI:16526"/>
        <dbReference type="ChEBI" id="CHEBI:32551"/>
        <dbReference type="ChEBI" id="CHEBI:57791"/>
        <dbReference type="EC" id="4.1.1.20"/>
    </reaction>
</comment>
<comment type="subunit">
    <text evidence="5">Homodimer.</text>
</comment>
<evidence type="ECO:0000259" key="8">
    <source>
        <dbReference type="Pfam" id="PF00278"/>
    </source>
</evidence>
<accession>A0ABU1DJ30</accession>
<proteinExistence type="inferred from homology"/>
<feature type="binding site" evidence="5">
    <location>
        <position position="347"/>
    </location>
    <ligand>
        <name>substrate</name>
    </ligand>
</feature>
<dbReference type="PRINTS" id="PR01181">
    <property type="entry name" value="DAPDCRBXLASE"/>
</dbReference>
<evidence type="ECO:0000256" key="2">
    <source>
        <dbReference type="ARBA" id="ARBA00022793"/>
    </source>
</evidence>
<dbReference type="RefSeq" id="WP_309393525.1">
    <property type="nucleotide sequence ID" value="NZ_JADBEO010000039.1"/>
</dbReference>
<dbReference type="PANTHER" id="PTHR43727">
    <property type="entry name" value="DIAMINOPIMELATE DECARBOXYLASE"/>
    <property type="match status" value="1"/>
</dbReference>
<dbReference type="CDD" id="cd06828">
    <property type="entry name" value="PLPDE_III_DapDC"/>
    <property type="match status" value="1"/>
</dbReference>
<evidence type="ECO:0000313" key="10">
    <source>
        <dbReference type="EMBL" id="MDR4308076.1"/>
    </source>
</evidence>
<dbReference type="EC" id="4.1.1.20" evidence="5 6"/>
<dbReference type="InterPro" id="IPR002986">
    <property type="entry name" value="DAP_deCOOHase_LysA"/>
</dbReference>
<dbReference type="InterPro" id="IPR009006">
    <property type="entry name" value="Ala_racemase/Decarboxylase_C"/>
</dbReference>
<dbReference type="Pfam" id="PF02784">
    <property type="entry name" value="Orn_Arg_deC_N"/>
    <property type="match status" value="1"/>
</dbReference>
<evidence type="ECO:0000256" key="7">
    <source>
        <dbReference type="RuleBase" id="RU003738"/>
    </source>
</evidence>